<sequence length="158" mass="17402">MSNKPANEWLCPEHLAPKQEDVQNRQIELKKLHEEMKIKAQELQLKNSELWNEIRESISGLGSEHERAIYNACHLRYDPSSKKIQAFGKGSCPLCDEEAKDAIKNMAAGHGGGILVTGSSKKGSSVSPPPAADVSGDILREKRRGRRGLFPDDEGAVN</sequence>
<comment type="caution">
    <text evidence="2">The sequence shown here is derived from an EMBL/GenBank/DDBJ whole genome shotgun (WGS) entry which is preliminary data.</text>
</comment>
<evidence type="ECO:0000256" key="1">
    <source>
        <dbReference type="SAM" id="MobiDB-lite"/>
    </source>
</evidence>
<dbReference type="AlphaFoldDB" id="A0A0F9SUF8"/>
<name>A0A0F9SUF8_9ZZZZ</name>
<reference evidence="2" key="1">
    <citation type="journal article" date="2015" name="Nature">
        <title>Complex archaea that bridge the gap between prokaryotes and eukaryotes.</title>
        <authorList>
            <person name="Spang A."/>
            <person name="Saw J.H."/>
            <person name="Jorgensen S.L."/>
            <person name="Zaremba-Niedzwiedzka K."/>
            <person name="Martijn J."/>
            <person name="Lind A.E."/>
            <person name="van Eijk R."/>
            <person name="Schleper C."/>
            <person name="Guy L."/>
            <person name="Ettema T.J."/>
        </authorList>
    </citation>
    <scope>NUCLEOTIDE SEQUENCE</scope>
</reference>
<accession>A0A0F9SUF8</accession>
<proteinExistence type="predicted"/>
<organism evidence="2">
    <name type="scientific">marine sediment metagenome</name>
    <dbReference type="NCBI Taxonomy" id="412755"/>
    <lineage>
        <taxon>unclassified sequences</taxon>
        <taxon>metagenomes</taxon>
        <taxon>ecological metagenomes</taxon>
    </lineage>
</organism>
<protein>
    <submittedName>
        <fullName evidence="2">Uncharacterized protein</fullName>
    </submittedName>
</protein>
<gene>
    <name evidence="2" type="ORF">LCGC14_0810220</name>
</gene>
<evidence type="ECO:0000313" key="2">
    <source>
        <dbReference type="EMBL" id="KKN32793.1"/>
    </source>
</evidence>
<dbReference type="EMBL" id="LAZR01002228">
    <property type="protein sequence ID" value="KKN32793.1"/>
    <property type="molecule type" value="Genomic_DNA"/>
</dbReference>
<feature type="region of interest" description="Disordered" evidence="1">
    <location>
        <begin position="118"/>
        <end position="158"/>
    </location>
</feature>